<accession>A0AAV7VAW9</accession>
<dbReference type="EMBL" id="JANPWB010000003">
    <property type="protein sequence ID" value="KAJ1197267.1"/>
    <property type="molecule type" value="Genomic_DNA"/>
</dbReference>
<dbReference type="Proteomes" id="UP001066276">
    <property type="component" value="Chromosome 2_1"/>
</dbReference>
<proteinExistence type="predicted"/>
<evidence type="ECO:0000256" key="1">
    <source>
        <dbReference type="SAM" id="MobiDB-lite"/>
    </source>
</evidence>
<sequence length="137" mass="15197">MKQYSAARSGWAEILPWSYELRLKIGARLQEEAWTWLEDRGMALDPYHPPSRSVKRGPRRGHRVGARCTQAAPTAEQASMGRDRACAEVERRVGSPASSVRCVDHLDAASPDLEMEQVRAILGEGPMVTPQSAEDLL</sequence>
<gene>
    <name evidence="2" type="ORF">NDU88_001129</name>
</gene>
<protein>
    <submittedName>
        <fullName evidence="2">Uncharacterized protein</fullName>
    </submittedName>
</protein>
<feature type="region of interest" description="Disordered" evidence="1">
    <location>
        <begin position="46"/>
        <end position="83"/>
    </location>
</feature>
<comment type="caution">
    <text evidence="2">The sequence shown here is derived from an EMBL/GenBank/DDBJ whole genome shotgun (WGS) entry which is preliminary data.</text>
</comment>
<evidence type="ECO:0000313" key="3">
    <source>
        <dbReference type="Proteomes" id="UP001066276"/>
    </source>
</evidence>
<feature type="compositionally biased region" description="Basic residues" evidence="1">
    <location>
        <begin position="53"/>
        <end position="65"/>
    </location>
</feature>
<reference evidence="2" key="1">
    <citation type="journal article" date="2022" name="bioRxiv">
        <title>Sequencing and chromosome-scale assembly of the giantPleurodeles waltlgenome.</title>
        <authorList>
            <person name="Brown T."/>
            <person name="Elewa A."/>
            <person name="Iarovenko S."/>
            <person name="Subramanian E."/>
            <person name="Araus A.J."/>
            <person name="Petzold A."/>
            <person name="Susuki M."/>
            <person name="Suzuki K.-i.T."/>
            <person name="Hayashi T."/>
            <person name="Toyoda A."/>
            <person name="Oliveira C."/>
            <person name="Osipova E."/>
            <person name="Leigh N.D."/>
            <person name="Simon A."/>
            <person name="Yun M.H."/>
        </authorList>
    </citation>
    <scope>NUCLEOTIDE SEQUENCE</scope>
    <source>
        <strain evidence="2">20211129_DDA</strain>
        <tissue evidence="2">Liver</tissue>
    </source>
</reference>
<keyword evidence="3" id="KW-1185">Reference proteome</keyword>
<evidence type="ECO:0000313" key="2">
    <source>
        <dbReference type="EMBL" id="KAJ1197267.1"/>
    </source>
</evidence>
<name>A0AAV7VAW9_PLEWA</name>
<dbReference type="AlphaFoldDB" id="A0AAV7VAW9"/>
<organism evidence="2 3">
    <name type="scientific">Pleurodeles waltl</name>
    <name type="common">Iberian ribbed newt</name>
    <dbReference type="NCBI Taxonomy" id="8319"/>
    <lineage>
        <taxon>Eukaryota</taxon>
        <taxon>Metazoa</taxon>
        <taxon>Chordata</taxon>
        <taxon>Craniata</taxon>
        <taxon>Vertebrata</taxon>
        <taxon>Euteleostomi</taxon>
        <taxon>Amphibia</taxon>
        <taxon>Batrachia</taxon>
        <taxon>Caudata</taxon>
        <taxon>Salamandroidea</taxon>
        <taxon>Salamandridae</taxon>
        <taxon>Pleurodelinae</taxon>
        <taxon>Pleurodeles</taxon>
    </lineage>
</organism>